<feature type="transmembrane region" description="Helical" evidence="1">
    <location>
        <begin position="20"/>
        <end position="41"/>
    </location>
</feature>
<accession>A5D309</accession>
<feature type="transmembrane region" description="Helical" evidence="1">
    <location>
        <begin position="114"/>
        <end position="136"/>
    </location>
</feature>
<feature type="transmembrane region" description="Helical" evidence="1">
    <location>
        <begin position="172"/>
        <end position="195"/>
    </location>
</feature>
<dbReference type="AlphaFoldDB" id="A5D309"/>
<protein>
    <submittedName>
        <fullName evidence="2">Uncharacterized membrane protein</fullName>
    </submittedName>
</protein>
<dbReference type="Proteomes" id="UP000006556">
    <property type="component" value="Chromosome"/>
</dbReference>
<dbReference type="Pfam" id="PF01944">
    <property type="entry name" value="SpoIIM"/>
    <property type="match status" value="1"/>
</dbReference>
<dbReference type="InterPro" id="IPR002798">
    <property type="entry name" value="SpoIIM-like"/>
</dbReference>
<dbReference type="InterPro" id="IPR014196">
    <property type="entry name" value="SpoIIM"/>
</dbReference>
<proteinExistence type="predicted"/>
<dbReference type="KEGG" id="pth:PTH_1209"/>
<evidence type="ECO:0000256" key="1">
    <source>
        <dbReference type="SAM" id="Phobius"/>
    </source>
</evidence>
<sequence>MRQVLNRLRGFFAASLRQSWHVYLAVLTVFVSGVAAGVYGVEKMGAEQMQELGGYVARFLQQAGLIEVDYQAVLKSALYNDLIVILAVYALGLTVIGIPVMLGIIFLRGFTLGFAVSFLAGQKNLQGIILVCAAVLPQNLLFVPALLMGGVASLSFAIILARRFFNSRVAVWPGFVAYSGLTVLIAACSACAGLVEVYFTPLAVKLAAGYFF</sequence>
<gene>
    <name evidence="2" type="primary">SpoIIM</name>
    <name evidence="2" type="ordered locus">PTH_1209</name>
</gene>
<dbReference type="NCBIfam" id="TIGR02831">
    <property type="entry name" value="spo_II_M"/>
    <property type="match status" value="1"/>
</dbReference>
<evidence type="ECO:0000313" key="2">
    <source>
        <dbReference type="EMBL" id="BAF59390.1"/>
    </source>
</evidence>
<dbReference type="HOGENOM" id="CLU_085980_0_0_9"/>
<keyword evidence="1" id="KW-0472">Membrane</keyword>
<keyword evidence="1" id="KW-0812">Transmembrane</keyword>
<keyword evidence="1" id="KW-1133">Transmembrane helix</keyword>
<dbReference type="EMBL" id="AP009389">
    <property type="protein sequence ID" value="BAF59390.1"/>
    <property type="molecule type" value="Genomic_DNA"/>
</dbReference>
<feature type="transmembrane region" description="Helical" evidence="1">
    <location>
        <begin position="142"/>
        <end position="160"/>
    </location>
</feature>
<reference evidence="3" key="1">
    <citation type="journal article" date="2008" name="Genome Res.">
        <title>The genome of Pelotomaculum thermopropionicum reveals niche-associated evolution in anaerobic microbiota.</title>
        <authorList>
            <person name="Kosaka T."/>
            <person name="Kato S."/>
            <person name="Shimoyama T."/>
            <person name="Ishii S."/>
            <person name="Abe T."/>
            <person name="Watanabe K."/>
        </authorList>
    </citation>
    <scope>NUCLEOTIDE SEQUENCE [LARGE SCALE GENOMIC DNA]</scope>
    <source>
        <strain evidence="3">DSM 13744 / JCM 10971 / SI</strain>
    </source>
</reference>
<feature type="transmembrane region" description="Helical" evidence="1">
    <location>
        <begin position="82"/>
        <end position="107"/>
    </location>
</feature>
<organism evidence="2 3">
    <name type="scientific">Pelotomaculum thermopropionicum (strain DSM 13744 / JCM 10971 / SI)</name>
    <dbReference type="NCBI Taxonomy" id="370438"/>
    <lineage>
        <taxon>Bacteria</taxon>
        <taxon>Bacillati</taxon>
        <taxon>Bacillota</taxon>
        <taxon>Clostridia</taxon>
        <taxon>Eubacteriales</taxon>
        <taxon>Desulfotomaculaceae</taxon>
        <taxon>Pelotomaculum</taxon>
    </lineage>
</organism>
<evidence type="ECO:0000313" key="3">
    <source>
        <dbReference type="Proteomes" id="UP000006556"/>
    </source>
</evidence>
<dbReference type="PIRSF" id="PIRSF038973">
    <property type="entry name" value="SpoIIM"/>
    <property type="match status" value="1"/>
</dbReference>
<dbReference type="eggNOG" id="COG1300">
    <property type="taxonomic scope" value="Bacteria"/>
</dbReference>
<keyword evidence="3" id="KW-1185">Reference proteome</keyword>
<dbReference type="STRING" id="370438.PTH_1209"/>
<name>A5D309_PELTS</name>